<reference evidence="3 4" key="1">
    <citation type="submission" date="2016-10" db="EMBL/GenBank/DDBJ databases">
        <authorList>
            <person name="de Groot N.N."/>
        </authorList>
    </citation>
    <scope>NUCLEOTIDE SEQUENCE [LARGE SCALE GENOMIC DNA]</scope>
    <source>
        <strain evidence="3 4">DSM 26130</strain>
    </source>
</reference>
<dbReference type="InterPro" id="IPR050640">
    <property type="entry name" value="Bact_2-comp_sensor_kinase"/>
</dbReference>
<evidence type="ECO:0000313" key="3">
    <source>
        <dbReference type="EMBL" id="SFC90146.1"/>
    </source>
</evidence>
<evidence type="ECO:0000256" key="1">
    <source>
        <dbReference type="SAM" id="Phobius"/>
    </source>
</evidence>
<keyword evidence="3" id="KW-0418">Kinase</keyword>
<protein>
    <submittedName>
        <fullName evidence="3">Histidine kinase</fullName>
    </submittedName>
</protein>
<feature type="transmembrane region" description="Helical" evidence="1">
    <location>
        <begin position="18"/>
        <end position="37"/>
    </location>
</feature>
<dbReference type="GO" id="GO:0000155">
    <property type="term" value="F:phosphorelay sensor kinase activity"/>
    <property type="evidence" value="ECO:0007669"/>
    <property type="project" value="InterPro"/>
</dbReference>
<accession>A0A1I1MYH2</accession>
<dbReference type="STRING" id="662367.SAMN05216167_102762"/>
<evidence type="ECO:0000259" key="2">
    <source>
        <dbReference type="Pfam" id="PF06580"/>
    </source>
</evidence>
<dbReference type="GO" id="GO:0016020">
    <property type="term" value="C:membrane"/>
    <property type="evidence" value="ECO:0007669"/>
    <property type="project" value="InterPro"/>
</dbReference>
<keyword evidence="1" id="KW-0812">Transmembrane</keyword>
<feature type="domain" description="Signal transduction histidine kinase internal region" evidence="2">
    <location>
        <begin position="169"/>
        <end position="246"/>
    </location>
</feature>
<dbReference type="Proteomes" id="UP000198598">
    <property type="component" value="Unassembled WGS sequence"/>
</dbReference>
<keyword evidence="1" id="KW-1133">Transmembrane helix</keyword>
<dbReference type="EMBL" id="FOLQ01000002">
    <property type="protein sequence ID" value="SFC90146.1"/>
    <property type="molecule type" value="Genomic_DNA"/>
</dbReference>
<dbReference type="PANTHER" id="PTHR34220">
    <property type="entry name" value="SENSOR HISTIDINE KINASE YPDA"/>
    <property type="match status" value="1"/>
</dbReference>
<dbReference type="RefSeq" id="WP_093824953.1">
    <property type="nucleotide sequence ID" value="NZ_FOLQ01000002.1"/>
</dbReference>
<keyword evidence="1" id="KW-0472">Membrane</keyword>
<organism evidence="3 4">
    <name type="scientific">Spirosoma endophyticum</name>
    <dbReference type="NCBI Taxonomy" id="662367"/>
    <lineage>
        <taxon>Bacteria</taxon>
        <taxon>Pseudomonadati</taxon>
        <taxon>Bacteroidota</taxon>
        <taxon>Cytophagia</taxon>
        <taxon>Cytophagales</taxon>
        <taxon>Cytophagaceae</taxon>
        <taxon>Spirosoma</taxon>
    </lineage>
</organism>
<proteinExistence type="predicted"/>
<dbReference type="PANTHER" id="PTHR34220:SF7">
    <property type="entry name" value="SENSOR HISTIDINE KINASE YPDA"/>
    <property type="match status" value="1"/>
</dbReference>
<feature type="transmembrane region" description="Helical" evidence="1">
    <location>
        <begin position="124"/>
        <end position="148"/>
    </location>
</feature>
<evidence type="ECO:0000313" key="4">
    <source>
        <dbReference type="Proteomes" id="UP000198598"/>
    </source>
</evidence>
<feature type="transmembrane region" description="Helical" evidence="1">
    <location>
        <begin position="49"/>
        <end position="74"/>
    </location>
</feature>
<feature type="transmembrane region" description="Helical" evidence="1">
    <location>
        <begin position="86"/>
        <end position="112"/>
    </location>
</feature>
<keyword evidence="4" id="KW-1185">Reference proteome</keyword>
<sequence>MLQTVYRPLRRYLSKWELWYHAILMPVLIPVGNRYVIGPAYFSDWQIFLSATGLLVSLYVVVGSLITIAVRWVIRRYPGVHQSTYRTLAVLVVLSVLSAGAVVFDTFIYSLIPQFGTSFTWPVIRPILLATLFFDFAFCTVLSLFYAYRQWYKDQTENEQLRQATYQHQLDALKMQINPHFLFNSLTSLSTLIGENKQQAGWFVDELSKVYRYMLQANARELVSLQTELNFIDSYSNLLQTRYGATLHITHTIDPVYLDYSLPPLSLQILIDSAMKHNAMLAGKPLLISITTTSDGAVVVKNNLQRKVIKVETSQAKLATLTSKYQLLGNADIYIEETGTHFSVRLPLLTGPQIIRS</sequence>
<dbReference type="Pfam" id="PF06580">
    <property type="entry name" value="His_kinase"/>
    <property type="match status" value="1"/>
</dbReference>
<keyword evidence="3" id="KW-0808">Transferase</keyword>
<gene>
    <name evidence="3" type="ORF">SAMN05216167_102762</name>
</gene>
<dbReference type="AlphaFoldDB" id="A0A1I1MYH2"/>
<dbReference type="OrthoDB" id="927174at2"/>
<name>A0A1I1MYH2_9BACT</name>
<dbReference type="InterPro" id="IPR010559">
    <property type="entry name" value="Sig_transdc_His_kin_internal"/>
</dbReference>